<dbReference type="Proteomes" id="UP000285266">
    <property type="component" value="Unassembled WGS sequence"/>
</dbReference>
<dbReference type="InterPro" id="IPR050194">
    <property type="entry name" value="Glycosyltransferase_grp1"/>
</dbReference>
<gene>
    <name evidence="4" type="ORF">BMONG18_0572</name>
</gene>
<keyword evidence="2 4" id="KW-0808">Transferase</keyword>
<feature type="domain" description="Glycosyltransferase subfamily 4-like N-terminal" evidence="3">
    <location>
        <begin position="47"/>
        <end position="209"/>
    </location>
</feature>
<dbReference type="Gene3D" id="3.40.50.2000">
    <property type="entry name" value="Glycogen Phosphorylase B"/>
    <property type="match status" value="2"/>
</dbReference>
<reference evidence="4 5" key="1">
    <citation type="submission" date="2018-07" db="EMBL/GenBank/DDBJ databases">
        <title>The role of parmesan cheese in vectoring bovine microbiota.</title>
        <authorList>
            <person name="Lugli G.A."/>
            <person name="Milani C."/>
        </authorList>
    </citation>
    <scope>NUCLEOTIDE SEQUENCE [LARGE SCALE GENOMIC DNA]</scope>
    <source>
        <strain evidence="4 5">BMONG18</strain>
    </source>
</reference>
<dbReference type="PANTHER" id="PTHR45947:SF3">
    <property type="entry name" value="SULFOQUINOVOSYL TRANSFERASE SQD2"/>
    <property type="match status" value="1"/>
</dbReference>
<evidence type="ECO:0000256" key="2">
    <source>
        <dbReference type="ARBA" id="ARBA00022679"/>
    </source>
</evidence>
<name>A0A423UFC7_9BIFI</name>
<dbReference type="InterPro" id="IPR028098">
    <property type="entry name" value="Glyco_trans_4-like_N"/>
</dbReference>
<accession>A0A423UFC7</accession>
<evidence type="ECO:0000259" key="3">
    <source>
        <dbReference type="Pfam" id="PF13439"/>
    </source>
</evidence>
<comment type="caution">
    <text evidence="4">The sequence shown here is derived from an EMBL/GenBank/DDBJ whole genome shotgun (WGS) entry which is preliminary data.</text>
</comment>
<dbReference type="CDD" id="cd03801">
    <property type="entry name" value="GT4_PimA-like"/>
    <property type="match status" value="1"/>
</dbReference>
<dbReference type="EMBL" id="QRAJ01000002">
    <property type="protein sequence ID" value="ROT87405.1"/>
    <property type="molecule type" value="Genomic_DNA"/>
</dbReference>
<proteinExistence type="predicted"/>
<keyword evidence="1" id="KW-0328">Glycosyltransferase</keyword>
<evidence type="ECO:0000313" key="5">
    <source>
        <dbReference type="Proteomes" id="UP000285266"/>
    </source>
</evidence>
<dbReference type="GO" id="GO:0016757">
    <property type="term" value="F:glycosyltransferase activity"/>
    <property type="evidence" value="ECO:0007669"/>
    <property type="project" value="UniProtKB-KW"/>
</dbReference>
<evidence type="ECO:0000256" key="1">
    <source>
        <dbReference type="ARBA" id="ARBA00022676"/>
    </source>
</evidence>
<dbReference type="GO" id="GO:1901137">
    <property type="term" value="P:carbohydrate derivative biosynthetic process"/>
    <property type="evidence" value="ECO:0007669"/>
    <property type="project" value="UniProtKB-ARBA"/>
</dbReference>
<dbReference type="Pfam" id="PF13439">
    <property type="entry name" value="Glyco_transf_4"/>
    <property type="match status" value="1"/>
</dbReference>
<dbReference type="AlphaFoldDB" id="A0A423UFC7"/>
<dbReference type="PANTHER" id="PTHR45947">
    <property type="entry name" value="SULFOQUINOVOSYL TRANSFERASE SQD2"/>
    <property type="match status" value="1"/>
</dbReference>
<dbReference type="Pfam" id="PF13692">
    <property type="entry name" value="Glyco_trans_1_4"/>
    <property type="match status" value="1"/>
</dbReference>
<sequence>MTTTSRIDQVAIRRPSTFASRPIADGDPLHGRKLRIGIISPYSFETPGGVQFHIRDFARQLRSRGHHVEVLAPGRRTTDMPLWVDTNGTSFSMPYNGSVARLSYFGFAGAQTRRWVEQGGFDILHLHEPEAPSLSHKPLVMRHHPPLVGTFHSAFDTYPRALRCFEPYLRRYLAPLDQAICVSEAARSIARHYLPTAVPTQVIPNGVDRAEFLGAHANPAWTGTSTRPTIGFLGRMGEERKGFAVFAEAARTVLERVPNARFLCAGDGSETGRRIVRHHDADGRLLRHFEFLGRLSDADKARFYRSLSLYVAPQLGGESFGIVLVEAMSASCPVVASDLDAFRAVGGDDHTVSLFETGHAQGCAGAILALLSDDERRTALGRAGASRSEAFDWSSVTDAVLGVYARALS</sequence>
<dbReference type="RefSeq" id="WP_123644620.1">
    <property type="nucleotide sequence ID" value="NZ_JAKDOD010000041.1"/>
</dbReference>
<protein>
    <submittedName>
        <fullName evidence="4">Glycosyl transferase</fullName>
    </submittedName>
</protein>
<dbReference type="SUPFAM" id="SSF53756">
    <property type="entry name" value="UDP-Glycosyltransferase/glycogen phosphorylase"/>
    <property type="match status" value="1"/>
</dbReference>
<organism evidence="4 5">
    <name type="scientific">Bifidobacterium mongoliense</name>
    <dbReference type="NCBI Taxonomy" id="518643"/>
    <lineage>
        <taxon>Bacteria</taxon>
        <taxon>Bacillati</taxon>
        <taxon>Actinomycetota</taxon>
        <taxon>Actinomycetes</taxon>
        <taxon>Bifidobacteriales</taxon>
        <taxon>Bifidobacteriaceae</taxon>
        <taxon>Bifidobacterium</taxon>
    </lineage>
</organism>
<evidence type="ECO:0000313" key="4">
    <source>
        <dbReference type="EMBL" id="ROT87405.1"/>
    </source>
</evidence>